<dbReference type="Pfam" id="PF00685">
    <property type="entry name" value="Sulfotransfer_1"/>
    <property type="match status" value="1"/>
</dbReference>
<dbReference type="Gene3D" id="3.40.50.300">
    <property type="entry name" value="P-loop containing nucleotide triphosphate hydrolases"/>
    <property type="match status" value="1"/>
</dbReference>
<sequence>MPLPKDLKIQRVEGDLAVALSKPYPLHKRGFVKIGEKNWFLPYRYAEEGGKAYNFETRPDDTWIITYPRSGTTLTQELIWLVANDLNFDEAHQRPLIKRFPFLDLGLIIEDDVFANDTPDEQKISKYSVEFVQNQPSPRFIKSHFSLDLLPTVANNDDCKIIYVARNPKNVVVSWFNFQRDIKQIQYQGTFEQLCNDFMNDHTIWSPYWEHVKTAWAIKHKPNILFLFYEDVTKNLVENIKKVAAFFGKTYNDEQIAKLAEHLNIENFRKNPMVNQPAPGQQMKPESFIRQGKTDSGGELFTPELEKKFNEWVLDNLKNTDLVFPN</sequence>
<keyword evidence="2" id="KW-0808">Transferase</keyword>
<dbReference type="PANTHER" id="PTHR11783">
    <property type="entry name" value="SULFOTRANSFERASE SULT"/>
    <property type="match status" value="1"/>
</dbReference>
<reference evidence="4" key="1">
    <citation type="submission" date="2024-04" db="EMBL/GenBank/DDBJ databases">
        <authorList>
            <consortium name="Molecular Ecology Group"/>
        </authorList>
    </citation>
    <scope>NUCLEOTIDE SEQUENCE</scope>
</reference>
<evidence type="ECO:0000256" key="1">
    <source>
        <dbReference type="ARBA" id="ARBA00005771"/>
    </source>
</evidence>
<dbReference type="EMBL" id="OZ034832">
    <property type="protein sequence ID" value="CAL1689351.1"/>
    <property type="molecule type" value="Genomic_DNA"/>
</dbReference>
<proteinExistence type="inferred from homology"/>
<name>A0AAV2PC55_9HYME</name>
<dbReference type="AlphaFoldDB" id="A0AAV2PC55"/>
<accession>A0AAV2PC55</accession>
<comment type="similarity">
    <text evidence="1">Belongs to the sulfotransferase 1 family.</text>
</comment>
<dbReference type="Proteomes" id="UP001497644">
    <property type="component" value="Chromosome 9"/>
</dbReference>
<gene>
    <name evidence="4" type="ORF">LPLAT_LOCUS14296</name>
</gene>
<keyword evidence="5" id="KW-1185">Reference proteome</keyword>
<dbReference type="SUPFAM" id="SSF52540">
    <property type="entry name" value="P-loop containing nucleoside triphosphate hydrolases"/>
    <property type="match status" value="1"/>
</dbReference>
<evidence type="ECO:0000256" key="2">
    <source>
        <dbReference type="ARBA" id="ARBA00022679"/>
    </source>
</evidence>
<evidence type="ECO:0000259" key="3">
    <source>
        <dbReference type="Pfam" id="PF00685"/>
    </source>
</evidence>
<organism evidence="4 5">
    <name type="scientific">Lasius platythorax</name>
    <dbReference type="NCBI Taxonomy" id="488582"/>
    <lineage>
        <taxon>Eukaryota</taxon>
        <taxon>Metazoa</taxon>
        <taxon>Ecdysozoa</taxon>
        <taxon>Arthropoda</taxon>
        <taxon>Hexapoda</taxon>
        <taxon>Insecta</taxon>
        <taxon>Pterygota</taxon>
        <taxon>Neoptera</taxon>
        <taxon>Endopterygota</taxon>
        <taxon>Hymenoptera</taxon>
        <taxon>Apocrita</taxon>
        <taxon>Aculeata</taxon>
        <taxon>Formicoidea</taxon>
        <taxon>Formicidae</taxon>
        <taxon>Formicinae</taxon>
        <taxon>Lasius</taxon>
        <taxon>Lasius</taxon>
    </lineage>
</organism>
<dbReference type="InterPro" id="IPR000863">
    <property type="entry name" value="Sulfotransferase_dom"/>
</dbReference>
<evidence type="ECO:0000313" key="4">
    <source>
        <dbReference type="EMBL" id="CAL1689351.1"/>
    </source>
</evidence>
<feature type="domain" description="Sulfotransferase" evidence="3">
    <location>
        <begin position="59"/>
        <end position="320"/>
    </location>
</feature>
<dbReference type="InterPro" id="IPR027417">
    <property type="entry name" value="P-loop_NTPase"/>
</dbReference>
<dbReference type="GO" id="GO:0008146">
    <property type="term" value="F:sulfotransferase activity"/>
    <property type="evidence" value="ECO:0007669"/>
    <property type="project" value="InterPro"/>
</dbReference>
<protein>
    <recommendedName>
        <fullName evidence="3">Sulfotransferase domain-containing protein</fullName>
    </recommendedName>
</protein>
<evidence type="ECO:0000313" key="5">
    <source>
        <dbReference type="Proteomes" id="UP001497644"/>
    </source>
</evidence>